<name>A0A426ZVT4_ENSVE</name>
<sequence>MIRLGTRLECVGSLPGWRKGVRRKKTDTRRKIVGGNRKTCWEFNHDGENELQIRHGPKIKLRYQAKVWTMRWELAGSSLGLRRRYWEDR</sequence>
<reference evidence="1 2" key="1">
    <citation type="journal article" date="2014" name="Agronomy (Basel)">
        <title>A Draft Genome Sequence for Ensete ventricosum, the Drought-Tolerant Tree Against Hunger.</title>
        <authorList>
            <person name="Harrison J."/>
            <person name="Moore K.A."/>
            <person name="Paszkiewicz K."/>
            <person name="Jones T."/>
            <person name="Grant M."/>
            <person name="Ambacheew D."/>
            <person name="Muzemil S."/>
            <person name="Studholme D.J."/>
        </authorList>
    </citation>
    <scope>NUCLEOTIDE SEQUENCE [LARGE SCALE GENOMIC DNA]</scope>
</reference>
<comment type="caution">
    <text evidence="1">The sequence shown here is derived from an EMBL/GenBank/DDBJ whole genome shotgun (WGS) entry which is preliminary data.</text>
</comment>
<dbReference type="AlphaFoldDB" id="A0A426ZVT4"/>
<dbReference type="Proteomes" id="UP000287651">
    <property type="component" value="Unassembled WGS sequence"/>
</dbReference>
<evidence type="ECO:0000313" key="2">
    <source>
        <dbReference type="Proteomes" id="UP000287651"/>
    </source>
</evidence>
<proteinExistence type="predicted"/>
<protein>
    <submittedName>
        <fullName evidence="1">Uncharacterized protein</fullName>
    </submittedName>
</protein>
<organism evidence="1 2">
    <name type="scientific">Ensete ventricosum</name>
    <name type="common">Abyssinian banana</name>
    <name type="synonym">Musa ensete</name>
    <dbReference type="NCBI Taxonomy" id="4639"/>
    <lineage>
        <taxon>Eukaryota</taxon>
        <taxon>Viridiplantae</taxon>
        <taxon>Streptophyta</taxon>
        <taxon>Embryophyta</taxon>
        <taxon>Tracheophyta</taxon>
        <taxon>Spermatophyta</taxon>
        <taxon>Magnoliopsida</taxon>
        <taxon>Liliopsida</taxon>
        <taxon>Zingiberales</taxon>
        <taxon>Musaceae</taxon>
        <taxon>Ensete</taxon>
    </lineage>
</organism>
<dbReference type="EMBL" id="AMZH03004820">
    <property type="protein sequence ID" value="RRT68063.1"/>
    <property type="molecule type" value="Genomic_DNA"/>
</dbReference>
<evidence type="ECO:0000313" key="1">
    <source>
        <dbReference type="EMBL" id="RRT68063.1"/>
    </source>
</evidence>
<gene>
    <name evidence="1" type="ORF">B296_00011725</name>
</gene>
<accession>A0A426ZVT4</accession>